<evidence type="ECO:0000313" key="2">
    <source>
        <dbReference type="Proteomes" id="UP001199319"/>
    </source>
</evidence>
<protein>
    <submittedName>
        <fullName evidence="1">Uncharacterized protein</fullName>
    </submittedName>
</protein>
<sequence>MVLSDAIMRISRKEDDLLMPNALSKYQQKLELPGDAIKDAGLRGAYK</sequence>
<keyword evidence="2" id="KW-1185">Reference proteome</keyword>
<name>A0AAE3DG90_9FIRM</name>
<dbReference type="Proteomes" id="UP001199319">
    <property type="component" value="Unassembled WGS sequence"/>
</dbReference>
<comment type="caution">
    <text evidence="1">The sequence shown here is derived from an EMBL/GenBank/DDBJ whole genome shotgun (WGS) entry which is preliminary data.</text>
</comment>
<dbReference type="EMBL" id="JAJEPW010000043">
    <property type="protein sequence ID" value="MCC2130311.1"/>
    <property type="molecule type" value="Genomic_DNA"/>
</dbReference>
<dbReference type="RefSeq" id="WP_302929528.1">
    <property type="nucleotide sequence ID" value="NZ_JAJEPW010000043.1"/>
</dbReference>
<reference evidence="1" key="1">
    <citation type="submission" date="2021-10" db="EMBL/GenBank/DDBJ databases">
        <title>Anaerobic single-cell dispensing facilitates the cultivation of human gut bacteria.</title>
        <authorList>
            <person name="Afrizal A."/>
        </authorList>
    </citation>
    <scope>NUCLEOTIDE SEQUENCE</scope>
    <source>
        <strain evidence="1">CLA-AA-H272</strain>
    </source>
</reference>
<gene>
    <name evidence="1" type="ORF">LKD37_12455</name>
</gene>
<organism evidence="1 2">
    <name type="scientific">Brotocaccenecus cirricatena</name>
    <dbReference type="NCBI Taxonomy" id="3064195"/>
    <lineage>
        <taxon>Bacteria</taxon>
        <taxon>Bacillati</taxon>
        <taxon>Bacillota</taxon>
        <taxon>Clostridia</taxon>
        <taxon>Eubacteriales</taxon>
        <taxon>Oscillospiraceae</taxon>
        <taxon>Brotocaccenecus</taxon>
    </lineage>
</organism>
<proteinExistence type="predicted"/>
<accession>A0AAE3DG90</accession>
<dbReference type="AlphaFoldDB" id="A0AAE3DG90"/>
<evidence type="ECO:0000313" key="1">
    <source>
        <dbReference type="EMBL" id="MCC2130311.1"/>
    </source>
</evidence>